<dbReference type="InterPro" id="IPR020846">
    <property type="entry name" value="MFS_dom"/>
</dbReference>
<comment type="similarity">
    <text evidence="2">Belongs to the major facilitator superfamily. Sugar transporter (TC 2.A.1.1) family.</text>
</comment>
<dbReference type="EMBL" id="LFZN01000411">
    <property type="protein sequence ID" value="KXS93668.1"/>
    <property type="molecule type" value="Genomic_DNA"/>
</dbReference>
<dbReference type="PANTHER" id="PTHR48022">
    <property type="entry name" value="PLASTIDIC GLUCOSE TRANSPORTER 4"/>
    <property type="match status" value="1"/>
</dbReference>
<keyword evidence="3 6" id="KW-0812">Transmembrane</keyword>
<evidence type="ECO:0000256" key="1">
    <source>
        <dbReference type="ARBA" id="ARBA00004141"/>
    </source>
</evidence>
<sequence>MLRASVSEVIHCHINHGGAAPSGALNLNIDLKEHRWAIFYHLVATIGALCYGLQTIHCTGIQSMRYFARDHGEQQADGTYELGTTFLSVSASIIYAGEFCGALIAAPINDKFGRKAVFTCAAICIILGAIIQVCAYSIAGVFYIGRVFVGFGVGQFTASCLMYVADVAPSAIRAIPWTSHDDVPIHAVDRTIRWSSCETRH</sequence>
<keyword evidence="9" id="KW-1185">Reference proteome</keyword>
<dbReference type="SUPFAM" id="SSF103473">
    <property type="entry name" value="MFS general substrate transporter"/>
    <property type="match status" value="1"/>
</dbReference>
<evidence type="ECO:0000313" key="8">
    <source>
        <dbReference type="EMBL" id="KXS93668.1"/>
    </source>
</evidence>
<dbReference type="PANTHER" id="PTHR48022:SF77">
    <property type="entry name" value="MAJOR FACILITATOR SUPERFAMILY (MFS) PROFILE DOMAIN-CONTAINING PROTEIN"/>
    <property type="match status" value="1"/>
</dbReference>
<evidence type="ECO:0000256" key="2">
    <source>
        <dbReference type="ARBA" id="ARBA00010992"/>
    </source>
</evidence>
<comment type="caution">
    <text evidence="8">The sequence shown here is derived from an EMBL/GenBank/DDBJ whole genome shotgun (WGS) entry which is preliminary data.</text>
</comment>
<protein>
    <recommendedName>
        <fullName evidence="7">Major facilitator superfamily (MFS) profile domain-containing protein</fullName>
    </recommendedName>
</protein>
<dbReference type="Proteomes" id="UP000070133">
    <property type="component" value="Unassembled WGS sequence"/>
</dbReference>
<feature type="transmembrane region" description="Helical" evidence="6">
    <location>
        <begin position="38"/>
        <end position="62"/>
    </location>
</feature>
<feature type="transmembrane region" description="Helical" evidence="6">
    <location>
        <begin position="144"/>
        <end position="165"/>
    </location>
</feature>
<gene>
    <name evidence="8" type="ORF">AC578_9362</name>
</gene>
<dbReference type="STRING" id="321146.A0A139GU15"/>
<feature type="domain" description="Major facilitator superfamily (MFS) profile" evidence="7">
    <location>
        <begin position="40"/>
        <end position="201"/>
    </location>
</feature>
<keyword evidence="5 6" id="KW-0472">Membrane</keyword>
<dbReference type="InterPro" id="IPR036259">
    <property type="entry name" value="MFS_trans_sf"/>
</dbReference>
<reference evidence="8 9" key="1">
    <citation type="submission" date="2015-07" db="EMBL/GenBank/DDBJ databases">
        <title>Comparative genomics of the Sigatoka disease complex on banana suggests a link between parallel evolutionary changes in Pseudocercospora fijiensis and Pseudocercospora eumusae and increased virulence on the banana host.</title>
        <authorList>
            <person name="Chang T.-C."/>
            <person name="Salvucci A."/>
            <person name="Crous P.W."/>
            <person name="Stergiopoulos I."/>
        </authorList>
    </citation>
    <scope>NUCLEOTIDE SEQUENCE [LARGE SCALE GENOMIC DNA]</scope>
    <source>
        <strain evidence="8 9">CBS 114824</strain>
    </source>
</reference>
<evidence type="ECO:0000256" key="4">
    <source>
        <dbReference type="ARBA" id="ARBA00022989"/>
    </source>
</evidence>
<dbReference type="OrthoDB" id="6133115at2759"/>
<comment type="subcellular location">
    <subcellularLocation>
        <location evidence="1">Membrane</location>
        <topology evidence="1">Multi-pass membrane protein</topology>
    </subcellularLocation>
</comment>
<keyword evidence="4 6" id="KW-1133">Transmembrane helix</keyword>
<organism evidence="8 9">
    <name type="scientific">Pseudocercospora eumusae</name>
    <dbReference type="NCBI Taxonomy" id="321146"/>
    <lineage>
        <taxon>Eukaryota</taxon>
        <taxon>Fungi</taxon>
        <taxon>Dikarya</taxon>
        <taxon>Ascomycota</taxon>
        <taxon>Pezizomycotina</taxon>
        <taxon>Dothideomycetes</taxon>
        <taxon>Dothideomycetidae</taxon>
        <taxon>Mycosphaerellales</taxon>
        <taxon>Mycosphaerellaceae</taxon>
        <taxon>Pseudocercospora</taxon>
    </lineage>
</organism>
<dbReference type="PROSITE" id="PS50850">
    <property type="entry name" value="MFS"/>
    <property type="match status" value="1"/>
</dbReference>
<proteinExistence type="inferred from homology"/>
<dbReference type="GO" id="GO:0016020">
    <property type="term" value="C:membrane"/>
    <property type="evidence" value="ECO:0007669"/>
    <property type="project" value="UniProtKB-SubCell"/>
</dbReference>
<name>A0A139GU15_9PEZI</name>
<dbReference type="GO" id="GO:0005351">
    <property type="term" value="F:carbohydrate:proton symporter activity"/>
    <property type="evidence" value="ECO:0007669"/>
    <property type="project" value="TreeGrafter"/>
</dbReference>
<evidence type="ECO:0000313" key="9">
    <source>
        <dbReference type="Proteomes" id="UP000070133"/>
    </source>
</evidence>
<dbReference type="InterPro" id="IPR005828">
    <property type="entry name" value="MFS_sugar_transport-like"/>
</dbReference>
<accession>A0A139GU15</accession>
<evidence type="ECO:0000256" key="6">
    <source>
        <dbReference type="SAM" id="Phobius"/>
    </source>
</evidence>
<evidence type="ECO:0000259" key="7">
    <source>
        <dbReference type="PROSITE" id="PS50850"/>
    </source>
</evidence>
<feature type="transmembrane region" description="Helical" evidence="6">
    <location>
        <begin position="82"/>
        <end position="104"/>
    </location>
</feature>
<dbReference type="Gene3D" id="1.20.1250.20">
    <property type="entry name" value="MFS general substrate transporter like domains"/>
    <property type="match status" value="1"/>
</dbReference>
<dbReference type="AlphaFoldDB" id="A0A139GU15"/>
<evidence type="ECO:0000256" key="3">
    <source>
        <dbReference type="ARBA" id="ARBA00022692"/>
    </source>
</evidence>
<dbReference type="InterPro" id="IPR050360">
    <property type="entry name" value="MFS_Sugar_Transporters"/>
</dbReference>
<feature type="transmembrane region" description="Helical" evidence="6">
    <location>
        <begin position="116"/>
        <end position="138"/>
    </location>
</feature>
<dbReference type="Pfam" id="PF00083">
    <property type="entry name" value="Sugar_tr"/>
    <property type="match status" value="1"/>
</dbReference>
<evidence type="ECO:0000256" key="5">
    <source>
        <dbReference type="ARBA" id="ARBA00023136"/>
    </source>
</evidence>